<organism evidence="3">
    <name type="scientific">Onchocerca flexuosa</name>
    <dbReference type="NCBI Taxonomy" id="387005"/>
    <lineage>
        <taxon>Eukaryota</taxon>
        <taxon>Metazoa</taxon>
        <taxon>Ecdysozoa</taxon>
        <taxon>Nematoda</taxon>
        <taxon>Chromadorea</taxon>
        <taxon>Rhabditida</taxon>
        <taxon>Spirurina</taxon>
        <taxon>Spiruromorpha</taxon>
        <taxon>Filarioidea</taxon>
        <taxon>Onchocercidae</taxon>
        <taxon>Onchocerca</taxon>
    </lineage>
</organism>
<accession>A0A183HTY7</accession>
<proteinExistence type="predicted"/>
<protein>
    <submittedName>
        <fullName evidence="1 3">Uncharacterized protein</fullName>
    </submittedName>
</protein>
<dbReference type="AlphaFoldDB" id="A0A183HTY7"/>
<keyword evidence="2" id="KW-1185">Reference proteome</keyword>
<evidence type="ECO:0000313" key="2">
    <source>
        <dbReference type="Proteomes" id="UP000267606"/>
    </source>
</evidence>
<gene>
    <name evidence="1" type="ORF">OFLC_LOCUS10951</name>
</gene>
<dbReference type="Proteomes" id="UP000267606">
    <property type="component" value="Unassembled WGS sequence"/>
</dbReference>
<sequence length="66" mass="7641">MGEYQSILSLFNNRILTFTSVKNMKKVFKATEENDRKCGTLTRAIYLRFCDENAGHISFAFTNLNK</sequence>
<reference evidence="3" key="1">
    <citation type="submission" date="2016-06" db="UniProtKB">
        <authorList>
            <consortium name="WormBaseParasite"/>
        </authorList>
    </citation>
    <scope>IDENTIFICATION</scope>
</reference>
<evidence type="ECO:0000313" key="3">
    <source>
        <dbReference type="WBParaSite" id="OFLC_0001094901-mRNA-1"/>
    </source>
</evidence>
<dbReference type="WBParaSite" id="OFLC_0001094901-mRNA-1">
    <property type="protein sequence ID" value="OFLC_0001094901-mRNA-1"/>
    <property type="gene ID" value="OFLC_0001094901"/>
</dbReference>
<evidence type="ECO:0000313" key="1">
    <source>
        <dbReference type="EMBL" id="VDO72643.1"/>
    </source>
</evidence>
<name>A0A183HTY7_9BILA</name>
<dbReference type="EMBL" id="UZAJ01015216">
    <property type="protein sequence ID" value="VDO72643.1"/>
    <property type="molecule type" value="Genomic_DNA"/>
</dbReference>
<reference evidence="1 2" key="2">
    <citation type="submission" date="2018-11" db="EMBL/GenBank/DDBJ databases">
        <authorList>
            <consortium name="Pathogen Informatics"/>
        </authorList>
    </citation>
    <scope>NUCLEOTIDE SEQUENCE [LARGE SCALE GENOMIC DNA]</scope>
</reference>